<protein>
    <submittedName>
        <fullName evidence="3">Uncharacterized protein</fullName>
    </submittedName>
</protein>
<evidence type="ECO:0000256" key="2">
    <source>
        <dbReference type="SAM" id="Phobius"/>
    </source>
</evidence>
<comment type="caution">
    <text evidence="3">The sequence shown here is derived from an EMBL/GenBank/DDBJ whole genome shotgun (WGS) entry which is preliminary data.</text>
</comment>
<reference evidence="3" key="1">
    <citation type="journal article" date="2021" name="Front. Plant Sci.">
        <title>Chromosome-Scale Genome Assembly for Chinese Sour Jujube and Insights Into Its Genome Evolution and Domestication Signature.</title>
        <authorList>
            <person name="Shen L.-Y."/>
            <person name="Luo H."/>
            <person name="Wang X.-L."/>
            <person name="Wang X.-M."/>
            <person name="Qiu X.-J."/>
            <person name="Liu H."/>
            <person name="Zhou S.-S."/>
            <person name="Jia K.-H."/>
            <person name="Nie S."/>
            <person name="Bao Y.-T."/>
            <person name="Zhang R.-G."/>
            <person name="Yun Q.-Z."/>
            <person name="Chai Y.-H."/>
            <person name="Lu J.-Y."/>
            <person name="Li Y."/>
            <person name="Zhao S.-W."/>
            <person name="Mao J.-F."/>
            <person name="Jia S.-G."/>
            <person name="Mao Y.-M."/>
        </authorList>
    </citation>
    <scope>NUCLEOTIDE SEQUENCE</scope>
    <source>
        <strain evidence="3">AT0</strain>
        <tissue evidence="3">Leaf</tissue>
    </source>
</reference>
<feature type="compositionally biased region" description="Polar residues" evidence="1">
    <location>
        <begin position="94"/>
        <end position="104"/>
    </location>
</feature>
<sequence>MAEPEPQVVEPVAPIQAEPEPQVLETPARIQGSTCPGNIHTELNNLPIYATLERNMTTDDQNILFIFIFIFKFFFIILSDTRVFSDKSLLVKGLQSNSKPSSDQPPKAEDQEDGGDHKKGDGGEAELYPAWRKKNAAALHVIQICCWVDAHKQQQQEESGSAQLSSEVKSTSLLADQEQRKSLKFGFSSKGGSSKKSSGATTKKPKVAVASVFNNDSDEEK</sequence>
<dbReference type="PANTHER" id="PTHR47251">
    <property type="entry name" value="FINGER DOMAIN PROTEIN, PUTATIVE (AFU_ORTHOLOGUE AFUA_3G04180)-RELATED"/>
    <property type="match status" value="1"/>
</dbReference>
<feature type="compositionally biased region" description="Basic and acidic residues" evidence="1">
    <location>
        <begin position="106"/>
        <end position="122"/>
    </location>
</feature>
<keyword evidence="2" id="KW-0812">Transmembrane</keyword>
<dbReference type="Proteomes" id="UP000813462">
    <property type="component" value="Unassembled WGS sequence"/>
</dbReference>
<dbReference type="AlphaFoldDB" id="A0A978VN62"/>
<dbReference type="EMBL" id="JAEACU010000003">
    <property type="protein sequence ID" value="KAH7536987.1"/>
    <property type="molecule type" value="Genomic_DNA"/>
</dbReference>
<accession>A0A978VN62</accession>
<proteinExistence type="predicted"/>
<feature type="transmembrane region" description="Helical" evidence="2">
    <location>
        <begin position="62"/>
        <end position="79"/>
    </location>
</feature>
<feature type="compositionally biased region" description="Low complexity" evidence="1">
    <location>
        <begin position="184"/>
        <end position="202"/>
    </location>
</feature>
<gene>
    <name evidence="3" type="ORF">FEM48_Zijuj03G0044200</name>
</gene>
<dbReference type="PANTHER" id="PTHR47251:SF1">
    <property type="entry name" value="FINGER DOMAIN PROTEIN, PUTATIVE (AFU_ORTHOLOGUE AFUA_3G04180)-RELATED"/>
    <property type="match status" value="1"/>
</dbReference>
<organism evidence="3 4">
    <name type="scientific">Ziziphus jujuba var. spinosa</name>
    <dbReference type="NCBI Taxonomy" id="714518"/>
    <lineage>
        <taxon>Eukaryota</taxon>
        <taxon>Viridiplantae</taxon>
        <taxon>Streptophyta</taxon>
        <taxon>Embryophyta</taxon>
        <taxon>Tracheophyta</taxon>
        <taxon>Spermatophyta</taxon>
        <taxon>Magnoliopsida</taxon>
        <taxon>eudicotyledons</taxon>
        <taxon>Gunneridae</taxon>
        <taxon>Pentapetalae</taxon>
        <taxon>rosids</taxon>
        <taxon>fabids</taxon>
        <taxon>Rosales</taxon>
        <taxon>Rhamnaceae</taxon>
        <taxon>Paliureae</taxon>
        <taxon>Ziziphus</taxon>
    </lineage>
</organism>
<keyword evidence="2" id="KW-1133">Transmembrane helix</keyword>
<name>A0A978VN62_ZIZJJ</name>
<feature type="region of interest" description="Disordered" evidence="1">
    <location>
        <begin position="184"/>
        <end position="221"/>
    </location>
</feature>
<keyword evidence="2" id="KW-0472">Membrane</keyword>
<evidence type="ECO:0000313" key="4">
    <source>
        <dbReference type="Proteomes" id="UP000813462"/>
    </source>
</evidence>
<feature type="region of interest" description="Disordered" evidence="1">
    <location>
        <begin position="94"/>
        <end position="124"/>
    </location>
</feature>
<evidence type="ECO:0000256" key="1">
    <source>
        <dbReference type="SAM" id="MobiDB-lite"/>
    </source>
</evidence>
<evidence type="ECO:0000313" key="3">
    <source>
        <dbReference type="EMBL" id="KAH7536987.1"/>
    </source>
</evidence>